<dbReference type="InterPro" id="IPR000905">
    <property type="entry name" value="Gcp-like_dom"/>
</dbReference>
<dbReference type="Gene3D" id="3.30.420.40">
    <property type="match status" value="2"/>
</dbReference>
<dbReference type="GO" id="GO:0005829">
    <property type="term" value="C:cytosol"/>
    <property type="evidence" value="ECO:0007669"/>
    <property type="project" value="TreeGrafter"/>
</dbReference>
<dbReference type="OrthoDB" id="9784166at2"/>
<dbReference type="RefSeq" id="WP_125007969.1">
    <property type="nucleotide sequence ID" value="NZ_BEXA01000002.1"/>
</dbReference>
<accession>A0A401FKB1</accession>
<keyword evidence="3" id="KW-1185">Reference proteome</keyword>
<dbReference type="InterPro" id="IPR043129">
    <property type="entry name" value="ATPase_NBD"/>
</dbReference>
<dbReference type="SUPFAM" id="SSF53067">
    <property type="entry name" value="Actin-like ATPase domain"/>
    <property type="match status" value="2"/>
</dbReference>
<name>A0A401FKB1_9LACO</name>
<proteinExistence type="predicted"/>
<dbReference type="Pfam" id="PF00814">
    <property type="entry name" value="TsaD"/>
    <property type="match status" value="1"/>
</dbReference>
<dbReference type="CDD" id="cd24032">
    <property type="entry name" value="ASKHA_NBD_TsaB"/>
    <property type="match status" value="1"/>
</dbReference>
<dbReference type="Proteomes" id="UP000286974">
    <property type="component" value="Unassembled WGS sequence"/>
</dbReference>
<dbReference type="GO" id="GO:0002949">
    <property type="term" value="P:tRNA threonylcarbamoyladenosine modification"/>
    <property type="evidence" value="ECO:0007669"/>
    <property type="project" value="InterPro"/>
</dbReference>
<dbReference type="PANTHER" id="PTHR11735">
    <property type="entry name" value="TRNA N6-ADENOSINE THREONYLCARBAMOYLTRANSFERASE"/>
    <property type="match status" value="1"/>
</dbReference>
<sequence>MKILAIDTSNKPLTVAVIDDNMLLATETITTHQKHAEFLLPVIEDLVSKASLKPTDIDRIVVATGPGSYTGVRMATTVAKTLAMTLNIELVAISSLLTLALTAGKVTGLINPIFDARNDNMYTGLYKWDADNLVEVLPDRHTNIHEWHEQLAQFNESIRVVTSSDTFDKPLMDIGANVSVNNHFEAVPSATLLGRYGAHLDPVTDVDALVPRYLRLTKAEADWRQDHPNEDESNYVEKN</sequence>
<organism evidence="2 3">
    <name type="scientific">Lentilactobacillus kosonis</name>
    <dbReference type="NCBI Taxonomy" id="2810561"/>
    <lineage>
        <taxon>Bacteria</taxon>
        <taxon>Bacillati</taxon>
        <taxon>Bacillota</taxon>
        <taxon>Bacilli</taxon>
        <taxon>Lactobacillales</taxon>
        <taxon>Lactobacillaceae</taxon>
        <taxon>Lentilactobacillus</taxon>
    </lineage>
</organism>
<protein>
    <submittedName>
        <fullName evidence="2">TsaB protein</fullName>
    </submittedName>
</protein>
<feature type="domain" description="Gcp-like" evidence="1">
    <location>
        <begin position="31"/>
        <end position="148"/>
    </location>
</feature>
<reference evidence="2 3" key="1">
    <citation type="submission" date="2017-11" db="EMBL/GenBank/DDBJ databases">
        <title>Draft Genome Sequence of Lactobacillus curieae NBRC 111893 isolated from Koso, a Japanese sugar-Vegetable Fermented Beverage.</title>
        <authorList>
            <person name="Chiou T.Y."/>
            <person name="Oshima K."/>
            <person name="Suda W."/>
            <person name="Hattori M."/>
            <person name="Takahashi T."/>
        </authorList>
    </citation>
    <scope>NUCLEOTIDE SEQUENCE [LARGE SCALE GENOMIC DNA]</scope>
    <source>
        <strain evidence="2 3">NBRC111893</strain>
    </source>
</reference>
<evidence type="ECO:0000313" key="3">
    <source>
        <dbReference type="Proteomes" id="UP000286974"/>
    </source>
</evidence>
<comment type="caution">
    <text evidence="2">The sequence shown here is derived from an EMBL/GenBank/DDBJ whole genome shotgun (WGS) entry which is preliminary data.</text>
</comment>
<evidence type="ECO:0000259" key="1">
    <source>
        <dbReference type="Pfam" id="PF00814"/>
    </source>
</evidence>
<dbReference type="NCBIfam" id="TIGR03725">
    <property type="entry name" value="T6A_YeaZ"/>
    <property type="match status" value="1"/>
</dbReference>
<gene>
    <name evidence="2" type="ORF">NBRC111893_797</name>
</gene>
<dbReference type="InterPro" id="IPR022496">
    <property type="entry name" value="T6A_TsaB"/>
</dbReference>
<dbReference type="AlphaFoldDB" id="A0A401FKB1"/>
<evidence type="ECO:0000313" key="2">
    <source>
        <dbReference type="EMBL" id="GAY72651.1"/>
    </source>
</evidence>
<dbReference type="STRING" id="1138822.PL11_007780"/>
<dbReference type="EMBL" id="BEXA01000002">
    <property type="protein sequence ID" value="GAY72651.1"/>
    <property type="molecule type" value="Genomic_DNA"/>
</dbReference>
<dbReference type="PANTHER" id="PTHR11735:SF11">
    <property type="entry name" value="TRNA THREONYLCARBAMOYLADENOSINE BIOSYNTHESIS PROTEIN TSAB"/>
    <property type="match status" value="1"/>
</dbReference>